<dbReference type="Proteomes" id="UP001497512">
    <property type="component" value="Chromosome 3"/>
</dbReference>
<dbReference type="Pfam" id="PF00046">
    <property type="entry name" value="Homeodomain"/>
    <property type="match status" value="1"/>
</dbReference>
<comment type="similarity">
    <text evidence="7">Belongs to the HD-ZIP homeobox family. Class I subfamily.</text>
</comment>
<evidence type="ECO:0000256" key="8">
    <source>
        <dbReference type="PROSITE-ProRule" id="PRU00108"/>
    </source>
</evidence>
<evidence type="ECO:0000313" key="12">
    <source>
        <dbReference type="EMBL" id="CAK9220295.1"/>
    </source>
</evidence>
<comment type="subcellular location">
    <subcellularLocation>
        <location evidence="1 8 9">Nucleus</location>
    </subcellularLocation>
</comment>
<keyword evidence="10" id="KW-0175">Coiled coil</keyword>
<organism evidence="12 13">
    <name type="scientific">Sphagnum troendelagicum</name>
    <dbReference type="NCBI Taxonomy" id="128251"/>
    <lineage>
        <taxon>Eukaryota</taxon>
        <taxon>Viridiplantae</taxon>
        <taxon>Streptophyta</taxon>
        <taxon>Embryophyta</taxon>
        <taxon>Bryophyta</taxon>
        <taxon>Sphagnophytina</taxon>
        <taxon>Sphagnopsida</taxon>
        <taxon>Sphagnales</taxon>
        <taxon>Sphagnaceae</taxon>
        <taxon>Sphagnum</taxon>
    </lineage>
</organism>
<keyword evidence="6 8" id="KW-0539">Nucleus</keyword>
<reference evidence="12" key="1">
    <citation type="submission" date="2024-02" db="EMBL/GenBank/DDBJ databases">
        <authorList>
            <consortium name="ELIXIR-Norway"/>
            <consortium name="Elixir Norway"/>
        </authorList>
    </citation>
    <scope>NUCLEOTIDE SEQUENCE</scope>
</reference>
<dbReference type="PRINTS" id="PR00031">
    <property type="entry name" value="HTHREPRESSR"/>
</dbReference>
<gene>
    <name evidence="12" type="ORF">CSSPTR1EN2_LOCUS15364</name>
</gene>
<dbReference type="InterPro" id="IPR017970">
    <property type="entry name" value="Homeobox_CS"/>
</dbReference>
<feature type="domain" description="Homeobox" evidence="11">
    <location>
        <begin position="140"/>
        <end position="200"/>
    </location>
</feature>
<protein>
    <recommendedName>
        <fullName evidence="11">Homeobox domain-containing protein</fullName>
    </recommendedName>
</protein>
<evidence type="ECO:0000256" key="6">
    <source>
        <dbReference type="ARBA" id="ARBA00023242"/>
    </source>
</evidence>
<dbReference type="SUPFAM" id="SSF46689">
    <property type="entry name" value="Homeodomain-like"/>
    <property type="match status" value="1"/>
</dbReference>
<keyword evidence="13" id="KW-1185">Reference proteome</keyword>
<evidence type="ECO:0000256" key="4">
    <source>
        <dbReference type="ARBA" id="ARBA00023155"/>
    </source>
</evidence>
<feature type="DNA-binding region" description="Homeobox" evidence="8">
    <location>
        <begin position="142"/>
        <end position="201"/>
    </location>
</feature>
<evidence type="ECO:0000256" key="2">
    <source>
        <dbReference type="ARBA" id="ARBA00023015"/>
    </source>
</evidence>
<feature type="coiled-coil region" evidence="10">
    <location>
        <begin position="199"/>
        <end position="240"/>
    </location>
</feature>
<evidence type="ECO:0000256" key="9">
    <source>
        <dbReference type="RuleBase" id="RU000682"/>
    </source>
</evidence>
<dbReference type="PROSITE" id="PS50071">
    <property type="entry name" value="HOMEOBOX_2"/>
    <property type="match status" value="1"/>
</dbReference>
<evidence type="ECO:0000313" key="13">
    <source>
        <dbReference type="Proteomes" id="UP001497512"/>
    </source>
</evidence>
<dbReference type="InterPro" id="IPR000047">
    <property type="entry name" value="HTH_motif"/>
</dbReference>
<evidence type="ECO:0000256" key="3">
    <source>
        <dbReference type="ARBA" id="ARBA00023125"/>
    </source>
</evidence>
<dbReference type="Pfam" id="PF02183">
    <property type="entry name" value="HALZ"/>
    <property type="match status" value="1"/>
</dbReference>
<dbReference type="InterPro" id="IPR009057">
    <property type="entry name" value="Homeodomain-like_sf"/>
</dbReference>
<dbReference type="InterPro" id="IPR003106">
    <property type="entry name" value="Leu_zip_homeo"/>
</dbReference>
<keyword evidence="2" id="KW-0805">Transcription regulation</keyword>
<dbReference type="CDD" id="cd00086">
    <property type="entry name" value="homeodomain"/>
    <property type="match status" value="1"/>
</dbReference>
<dbReference type="InterPro" id="IPR045224">
    <property type="entry name" value="HDZip_class_I_plant"/>
</dbReference>
<dbReference type="PANTHER" id="PTHR24326:SF606">
    <property type="entry name" value="HOMEOBOX-LEUCINE ZIPPER PROTEIN ATHB-54"/>
    <property type="match status" value="1"/>
</dbReference>
<dbReference type="SMART" id="SM00389">
    <property type="entry name" value="HOX"/>
    <property type="match status" value="1"/>
</dbReference>
<dbReference type="EMBL" id="OZ019895">
    <property type="protein sequence ID" value="CAK9220295.1"/>
    <property type="molecule type" value="Genomic_DNA"/>
</dbReference>
<name>A0ABP0UFY2_9BRYO</name>
<dbReference type="Gene3D" id="1.10.10.60">
    <property type="entry name" value="Homeodomain-like"/>
    <property type="match status" value="1"/>
</dbReference>
<evidence type="ECO:0000256" key="10">
    <source>
        <dbReference type="SAM" id="Coils"/>
    </source>
</evidence>
<keyword evidence="3 8" id="KW-0238">DNA-binding</keyword>
<evidence type="ECO:0000256" key="7">
    <source>
        <dbReference type="ARBA" id="ARBA00025748"/>
    </source>
</evidence>
<proteinExistence type="inferred from homology"/>
<keyword evidence="5" id="KW-0804">Transcription</keyword>
<evidence type="ECO:0000256" key="5">
    <source>
        <dbReference type="ARBA" id="ARBA00023163"/>
    </source>
</evidence>
<accession>A0ABP0UFY2</accession>
<keyword evidence="4 8" id="KW-0371">Homeobox</keyword>
<evidence type="ECO:0000259" key="11">
    <source>
        <dbReference type="PROSITE" id="PS50071"/>
    </source>
</evidence>
<dbReference type="PANTHER" id="PTHR24326">
    <property type="entry name" value="HOMEOBOX-LEUCINE ZIPPER PROTEIN"/>
    <property type="match status" value="1"/>
</dbReference>
<dbReference type="InterPro" id="IPR001356">
    <property type="entry name" value="HD"/>
</dbReference>
<sequence length="359" mass="39153">MQLLVRGQYPDFGFLNQLPEMTTSNNVGQLVRSGFGYTAAAGAAQSNIVQQMLQMRQGEMSSCNPTDTMVQAMLASRSSGRLEDAVVGCGQKRGPSSISGYPACFETATTSVEELAATTAAETYDDVGEDSISCAQYYNNNVESKKRRLTLDQVRSLERNFEEENKLESDRKLQLAKELGLQPRQVAVWFQNRRARWKTKQLERDYQVLTSDYNKLKTQLQAAIEEKQELQAKVQGLSAGKGKPGGQEESLGCETAAAEGAAGDEVRKVIRVLESTAAATAPSTLQQQLHPACSNDHAADDIQLMIKPESKLVVELSNNMSCCRSADDNQLAHVDAVVEHAAGLAGGSATALPWWDNWP</sequence>
<dbReference type="PROSITE" id="PS00027">
    <property type="entry name" value="HOMEOBOX_1"/>
    <property type="match status" value="1"/>
</dbReference>
<evidence type="ECO:0000256" key="1">
    <source>
        <dbReference type="ARBA" id="ARBA00004123"/>
    </source>
</evidence>